<dbReference type="OrthoDB" id="10261055at2759"/>
<dbReference type="SUPFAM" id="SSF74650">
    <property type="entry name" value="Galactose mutarotase-like"/>
    <property type="match status" value="1"/>
</dbReference>
<dbReference type="GO" id="GO:0000139">
    <property type="term" value="C:Golgi membrane"/>
    <property type="evidence" value="ECO:0007669"/>
    <property type="project" value="TreeGrafter"/>
</dbReference>
<dbReference type="EMBL" id="AMQN01000200">
    <property type="status" value="NOT_ANNOTATED_CDS"/>
    <property type="molecule type" value="Genomic_DNA"/>
</dbReference>
<dbReference type="Proteomes" id="UP000014760">
    <property type="component" value="Unassembled WGS sequence"/>
</dbReference>
<sequence>MQGVTTKRDSIPHKVGMSFVTYSTGSWVNPLRDKSGAYVFLPDGEAKELQCKQPESVVLRGPVASSVTTFLPLVTQTVTLFAVSGYFDLGTQGNWVFIENVVNLLGQDNTELAMRLKTNIRNTDGTFFTDLNGFQGIYRKKGKERS</sequence>
<proteinExistence type="predicted"/>
<dbReference type="GO" id="GO:0006013">
    <property type="term" value="P:mannose metabolic process"/>
    <property type="evidence" value="ECO:0007669"/>
    <property type="project" value="InterPro"/>
</dbReference>
<evidence type="ECO:0000313" key="3">
    <source>
        <dbReference type="Proteomes" id="UP000014760"/>
    </source>
</evidence>
<dbReference type="Pfam" id="PF07748">
    <property type="entry name" value="Glyco_hydro_38C"/>
    <property type="match status" value="1"/>
</dbReference>
<dbReference type="AlphaFoldDB" id="X2AMH7"/>
<protein>
    <recommendedName>
        <fullName evidence="1">Glycosyl hydrolase family 38 C-terminal domain-containing protein</fullName>
    </recommendedName>
</protein>
<dbReference type="GO" id="GO:0006491">
    <property type="term" value="P:N-glycan processing"/>
    <property type="evidence" value="ECO:0007669"/>
    <property type="project" value="TreeGrafter"/>
</dbReference>
<reference evidence="3" key="1">
    <citation type="submission" date="2012-12" db="EMBL/GenBank/DDBJ databases">
        <authorList>
            <person name="Hellsten U."/>
            <person name="Grimwood J."/>
            <person name="Chapman J.A."/>
            <person name="Shapiro H."/>
            <person name="Aerts A."/>
            <person name="Otillar R.P."/>
            <person name="Terry A.Y."/>
            <person name="Boore J.L."/>
            <person name="Simakov O."/>
            <person name="Marletaz F."/>
            <person name="Cho S.-J."/>
            <person name="Edsinger-Gonzales E."/>
            <person name="Havlak P."/>
            <person name="Kuo D.-H."/>
            <person name="Larsson T."/>
            <person name="Lv J."/>
            <person name="Arendt D."/>
            <person name="Savage R."/>
            <person name="Osoegawa K."/>
            <person name="de Jong P."/>
            <person name="Lindberg D.R."/>
            <person name="Seaver E.C."/>
            <person name="Weisblat D.A."/>
            <person name="Putnam N.H."/>
            <person name="Grigoriev I.V."/>
            <person name="Rokhsar D.S."/>
        </authorList>
    </citation>
    <scope>NUCLEOTIDE SEQUENCE</scope>
    <source>
        <strain evidence="3">I ESC-2004</strain>
    </source>
</reference>
<keyword evidence="3" id="KW-1185">Reference proteome</keyword>
<dbReference type="EnsemblMetazoa" id="CapteT217649">
    <property type="protein sequence ID" value="CapteP217649"/>
    <property type="gene ID" value="CapteG217649"/>
</dbReference>
<dbReference type="EMBL" id="AMQN01000199">
    <property type="status" value="NOT_ANNOTATED_CDS"/>
    <property type="molecule type" value="Genomic_DNA"/>
</dbReference>
<dbReference type="InterPro" id="IPR050843">
    <property type="entry name" value="Glycosyl_Hydrlase_38"/>
</dbReference>
<evidence type="ECO:0000313" key="2">
    <source>
        <dbReference type="EnsemblMetazoa" id="CapteP217649"/>
    </source>
</evidence>
<name>X2AMH7_CAPTE</name>
<dbReference type="GO" id="GO:0004559">
    <property type="term" value="F:alpha-mannosidase activity"/>
    <property type="evidence" value="ECO:0007669"/>
    <property type="project" value="InterPro"/>
</dbReference>
<dbReference type="InterPro" id="IPR011013">
    <property type="entry name" value="Gal_mutarotase_sf_dom"/>
</dbReference>
<reference evidence="2" key="3">
    <citation type="submission" date="2015-06" db="UniProtKB">
        <authorList>
            <consortium name="EnsemblMetazoa"/>
        </authorList>
    </citation>
    <scope>IDENTIFICATION</scope>
</reference>
<feature type="domain" description="Glycosyl hydrolase family 38 C-terminal" evidence="1">
    <location>
        <begin position="6"/>
        <end position="143"/>
    </location>
</feature>
<dbReference type="Gene3D" id="2.70.98.30">
    <property type="entry name" value="Golgi alpha-mannosidase II, domain 4"/>
    <property type="match status" value="1"/>
</dbReference>
<dbReference type="HOGENOM" id="CLU_1779210_0_0_1"/>
<dbReference type="PANTHER" id="PTHR11607:SF3">
    <property type="entry name" value="LYSOSOMAL ALPHA-MANNOSIDASE"/>
    <property type="match status" value="1"/>
</dbReference>
<evidence type="ECO:0000259" key="1">
    <source>
        <dbReference type="Pfam" id="PF07748"/>
    </source>
</evidence>
<dbReference type="GO" id="GO:0030246">
    <property type="term" value="F:carbohydrate binding"/>
    <property type="evidence" value="ECO:0007669"/>
    <property type="project" value="InterPro"/>
</dbReference>
<organism evidence="2 3">
    <name type="scientific">Capitella teleta</name>
    <name type="common">Polychaete worm</name>
    <dbReference type="NCBI Taxonomy" id="283909"/>
    <lineage>
        <taxon>Eukaryota</taxon>
        <taxon>Metazoa</taxon>
        <taxon>Spiralia</taxon>
        <taxon>Lophotrochozoa</taxon>
        <taxon>Annelida</taxon>
        <taxon>Polychaeta</taxon>
        <taxon>Sedentaria</taxon>
        <taxon>Scolecida</taxon>
        <taxon>Capitellidae</taxon>
        <taxon>Capitella</taxon>
    </lineage>
</organism>
<dbReference type="InterPro" id="IPR011682">
    <property type="entry name" value="Glyco_hydro_38_C"/>
</dbReference>
<reference evidence="3" key="2">
    <citation type="journal article" date="2013" name="Nature">
        <title>Insights into bilaterian evolution from three spiralian genomes.</title>
        <authorList>
            <person name="Simakov O."/>
            <person name="Marletaz F."/>
            <person name="Cho S.J."/>
            <person name="Edsinger-Gonzales E."/>
            <person name="Havlak P."/>
            <person name="Hellsten U."/>
            <person name="Kuo D.H."/>
            <person name="Larsson T."/>
            <person name="Lv J."/>
            <person name="Arendt D."/>
            <person name="Savage R."/>
            <person name="Osoegawa K."/>
            <person name="de Jong P."/>
            <person name="Grimwood J."/>
            <person name="Chapman J.A."/>
            <person name="Shapiro H."/>
            <person name="Aerts A."/>
            <person name="Otillar R.P."/>
            <person name="Terry A.Y."/>
            <person name="Boore J.L."/>
            <person name="Grigoriev I.V."/>
            <person name="Lindberg D.R."/>
            <person name="Seaver E.C."/>
            <person name="Weisblat D.A."/>
            <person name="Putnam N.H."/>
            <person name="Rokhsar D.S."/>
        </authorList>
    </citation>
    <scope>NUCLEOTIDE SEQUENCE</scope>
    <source>
        <strain evidence="3">I ESC-2004</strain>
    </source>
</reference>
<accession>X2AMH7</accession>
<dbReference type="PANTHER" id="PTHR11607">
    <property type="entry name" value="ALPHA-MANNOSIDASE"/>
    <property type="match status" value="1"/>
</dbReference>